<dbReference type="AlphaFoldDB" id="A0A9P4GEG9"/>
<sequence>MVKRKAPATGTRHQSKRPKPSTTPQSFVWRPKDWDLKRGITHEVSLLVSRIDRKQLVVKKIMKIKSNSDNDPRPIEIRALSLLPDCNRVVNTLFYSPSDPDPGRGTAFFAHYPLGDLAQWKERDFDSKNHKPIPESFIWRFFLQISQAQAFVQNLIGPNRDQRGCILHRDIKPKNILVVDNGTTYPSFKLHDFGCALMYRESKAQQEARCGTFHYQPPEIPIINTTAAETWALGACVHFLATGNAPIQNFGQYAVTRFNENHKHPDSARGYSSPDHYYSARVPRQVTPINLSREQQRLRGIGPDNHQYSDELNAWMTRCLSHSPNTRPTADRLVNSMSLVARGLLKRMGGKTALVDLDVKFSAIA</sequence>
<dbReference type="PROSITE" id="PS00108">
    <property type="entry name" value="PROTEIN_KINASE_ST"/>
    <property type="match status" value="1"/>
</dbReference>
<keyword evidence="3" id="KW-0547">Nucleotide-binding</keyword>
<dbReference type="PROSITE" id="PS50011">
    <property type="entry name" value="PROTEIN_KINASE_DOM"/>
    <property type="match status" value="1"/>
</dbReference>
<gene>
    <name evidence="8" type="ORF">K460DRAFT_154867</name>
</gene>
<dbReference type="EC" id="2.7.11.1" evidence="1"/>
<dbReference type="EMBL" id="ML976617">
    <property type="protein sequence ID" value="KAF1843959.1"/>
    <property type="molecule type" value="Genomic_DNA"/>
</dbReference>
<evidence type="ECO:0000256" key="4">
    <source>
        <dbReference type="ARBA" id="ARBA00022777"/>
    </source>
</evidence>
<dbReference type="SUPFAM" id="SSF56112">
    <property type="entry name" value="Protein kinase-like (PK-like)"/>
    <property type="match status" value="1"/>
</dbReference>
<keyword evidence="5" id="KW-0067">ATP-binding</keyword>
<evidence type="ECO:0000313" key="9">
    <source>
        <dbReference type="Proteomes" id="UP000800039"/>
    </source>
</evidence>
<evidence type="ECO:0000256" key="1">
    <source>
        <dbReference type="ARBA" id="ARBA00012513"/>
    </source>
</evidence>
<evidence type="ECO:0000256" key="6">
    <source>
        <dbReference type="SAM" id="MobiDB-lite"/>
    </source>
</evidence>
<evidence type="ECO:0000256" key="5">
    <source>
        <dbReference type="ARBA" id="ARBA00022840"/>
    </source>
</evidence>
<dbReference type="Proteomes" id="UP000800039">
    <property type="component" value="Unassembled WGS sequence"/>
</dbReference>
<dbReference type="Gene3D" id="1.10.510.10">
    <property type="entry name" value="Transferase(Phosphotransferase) domain 1"/>
    <property type="match status" value="1"/>
</dbReference>
<dbReference type="SMART" id="SM00220">
    <property type="entry name" value="S_TKc"/>
    <property type="match status" value="1"/>
</dbReference>
<dbReference type="OrthoDB" id="310217at2759"/>
<keyword evidence="2" id="KW-0808">Transferase</keyword>
<dbReference type="GO" id="GO:0005524">
    <property type="term" value="F:ATP binding"/>
    <property type="evidence" value="ECO:0007669"/>
    <property type="project" value="UniProtKB-KW"/>
</dbReference>
<evidence type="ECO:0000256" key="2">
    <source>
        <dbReference type="ARBA" id="ARBA00022679"/>
    </source>
</evidence>
<dbReference type="Pfam" id="PF00069">
    <property type="entry name" value="Pkinase"/>
    <property type="match status" value="1"/>
</dbReference>
<dbReference type="PANTHER" id="PTHR43671:SF13">
    <property type="entry name" value="SERINE_THREONINE-PROTEIN KINASE NEK2"/>
    <property type="match status" value="1"/>
</dbReference>
<dbReference type="GeneID" id="63844089"/>
<keyword evidence="8" id="KW-0723">Serine/threonine-protein kinase</keyword>
<dbReference type="PANTHER" id="PTHR43671">
    <property type="entry name" value="SERINE/THREONINE-PROTEIN KINASE NEK"/>
    <property type="match status" value="1"/>
</dbReference>
<feature type="region of interest" description="Disordered" evidence="6">
    <location>
        <begin position="1"/>
        <end position="28"/>
    </location>
</feature>
<keyword evidence="4 8" id="KW-0418">Kinase</keyword>
<dbReference type="InterPro" id="IPR000719">
    <property type="entry name" value="Prot_kinase_dom"/>
</dbReference>
<feature type="domain" description="Protein kinase" evidence="7">
    <location>
        <begin position="30"/>
        <end position="340"/>
    </location>
</feature>
<name>A0A9P4GEG9_9PLEO</name>
<keyword evidence="9" id="KW-1185">Reference proteome</keyword>
<protein>
    <recommendedName>
        <fullName evidence="1">non-specific serine/threonine protein kinase</fullName>
        <ecNumber evidence="1">2.7.11.1</ecNumber>
    </recommendedName>
</protein>
<comment type="caution">
    <text evidence="8">The sequence shown here is derived from an EMBL/GenBank/DDBJ whole genome shotgun (WGS) entry which is preliminary data.</text>
</comment>
<evidence type="ECO:0000256" key="3">
    <source>
        <dbReference type="ARBA" id="ARBA00022741"/>
    </source>
</evidence>
<dbReference type="InterPro" id="IPR050660">
    <property type="entry name" value="NEK_Ser/Thr_kinase"/>
</dbReference>
<reference evidence="8" key="1">
    <citation type="submission" date="2020-01" db="EMBL/GenBank/DDBJ databases">
        <authorList>
            <consortium name="DOE Joint Genome Institute"/>
            <person name="Haridas S."/>
            <person name="Albert R."/>
            <person name="Binder M."/>
            <person name="Bloem J."/>
            <person name="Labutti K."/>
            <person name="Salamov A."/>
            <person name="Andreopoulos B."/>
            <person name="Baker S.E."/>
            <person name="Barry K."/>
            <person name="Bills G."/>
            <person name="Bluhm B.H."/>
            <person name="Cannon C."/>
            <person name="Castanera R."/>
            <person name="Culley D.E."/>
            <person name="Daum C."/>
            <person name="Ezra D."/>
            <person name="Gonzalez J.B."/>
            <person name="Henrissat B."/>
            <person name="Kuo A."/>
            <person name="Liang C."/>
            <person name="Lipzen A."/>
            <person name="Lutzoni F."/>
            <person name="Magnuson J."/>
            <person name="Mondo S."/>
            <person name="Nolan M."/>
            <person name="Ohm R."/>
            <person name="Pangilinan J."/>
            <person name="Park H.-J."/>
            <person name="Ramirez L."/>
            <person name="Alfaro M."/>
            <person name="Sun H."/>
            <person name="Tritt A."/>
            <person name="Yoshinaga Y."/>
            <person name="Zwiers L.-H."/>
            <person name="Turgeon B.G."/>
            <person name="Goodwin S.B."/>
            <person name="Spatafora J.W."/>
            <person name="Crous P.W."/>
            <person name="Grigoriev I.V."/>
        </authorList>
    </citation>
    <scope>NUCLEOTIDE SEQUENCE</scope>
    <source>
        <strain evidence="8">CBS 394.84</strain>
    </source>
</reference>
<dbReference type="InterPro" id="IPR011009">
    <property type="entry name" value="Kinase-like_dom_sf"/>
</dbReference>
<dbReference type="InterPro" id="IPR008271">
    <property type="entry name" value="Ser/Thr_kinase_AS"/>
</dbReference>
<organism evidence="8 9">
    <name type="scientific">Cucurbitaria berberidis CBS 394.84</name>
    <dbReference type="NCBI Taxonomy" id="1168544"/>
    <lineage>
        <taxon>Eukaryota</taxon>
        <taxon>Fungi</taxon>
        <taxon>Dikarya</taxon>
        <taxon>Ascomycota</taxon>
        <taxon>Pezizomycotina</taxon>
        <taxon>Dothideomycetes</taxon>
        <taxon>Pleosporomycetidae</taxon>
        <taxon>Pleosporales</taxon>
        <taxon>Pleosporineae</taxon>
        <taxon>Cucurbitariaceae</taxon>
        <taxon>Cucurbitaria</taxon>
    </lineage>
</organism>
<evidence type="ECO:0000313" key="8">
    <source>
        <dbReference type="EMBL" id="KAF1843959.1"/>
    </source>
</evidence>
<evidence type="ECO:0000259" key="7">
    <source>
        <dbReference type="PROSITE" id="PS50011"/>
    </source>
</evidence>
<dbReference type="GO" id="GO:0004674">
    <property type="term" value="F:protein serine/threonine kinase activity"/>
    <property type="evidence" value="ECO:0007669"/>
    <property type="project" value="UniProtKB-KW"/>
</dbReference>
<accession>A0A9P4GEG9</accession>
<proteinExistence type="predicted"/>
<dbReference type="RefSeq" id="XP_040786522.1">
    <property type="nucleotide sequence ID" value="XM_040926837.1"/>
</dbReference>